<dbReference type="Pfam" id="PF23261">
    <property type="entry name" value="zf-CCCH_11"/>
    <property type="match status" value="1"/>
</dbReference>
<evidence type="ECO:0000256" key="6">
    <source>
        <dbReference type="SAM" id="MobiDB-lite"/>
    </source>
</evidence>
<dbReference type="Pfam" id="PF00642">
    <property type="entry name" value="zf-CCCH"/>
    <property type="match status" value="1"/>
</dbReference>
<sequence>MIEKTLTEDPRWQDTNFVLANYKTEQCTKPPRLCRQGYACPHYHNSRDRRRNPRKFKYRSTPCPSVKHGDEWGEPSKCDSGDNCQYCHSRTEQQFHPEIYKSTKCNDMRQTGYCPRGPFCAFAHVERIPSTEESVNSLLTVMHSGSQSKAGSQHFSDCGVNEWGSSSTSGTGNNNGQTGNTKSLKSHSLDNSQKLNDQDKQNLICVFSVANPLASSITSSITSSLASSIGSDSSSPTTLSTMNAKATPFYPGSNTVESVIGSALDLNFSDINVASLDKELEETENSDIGLSSQRLLGGSAPVNIPGSLARSSSLHSSSSLSASPLSSLSQSFSQSLLSAGMAPHQQQQSHQTGISDHGLLGTSASSQNSLGLNGGAGSIWDFASGSFSPSPSPVFSNVTTTTSNSTDLTKLRRELDEAKRKIKQWEDSWQQVKQACDAWQKEVQEAKDQAKSAEAELQIAIQQKEEAEHKLKKLQEDFDTMCRSPNLPFLQSYGDINKLPLPKLHSIQSQLRADIDLIDGVIYQLQSKKCIVCQNHDRCIVLQPCQHYVLCENCASSKTECPYCNSKILKW</sequence>
<evidence type="ECO:0000256" key="1">
    <source>
        <dbReference type="ARBA" id="ARBA00022723"/>
    </source>
</evidence>
<proteinExistence type="predicted"/>
<protein>
    <submittedName>
        <fullName evidence="9">Unk like zinc finger</fullName>
    </submittedName>
</protein>
<keyword evidence="3 4" id="KW-0862">Zinc</keyword>
<dbReference type="GO" id="GO:0008270">
    <property type="term" value="F:zinc ion binding"/>
    <property type="evidence" value="ECO:0007669"/>
    <property type="project" value="UniProtKB-KW"/>
</dbReference>
<dbReference type="Pfam" id="PF13920">
    <property type="entry name" value="zf-C3HC4_3"/>
    <property type="match status" value="1"/>
</dbReference>
<gene>
    <name evidence="9" type="primary">UNKL</name>
</gene>
<feature type="zinc finger region" description="C3H1-type" evidence="4">
    <location>
        <begin position="99"/>
        <end position="127"/>
    </location>
</feature>
<dbReference type="SUPFAM" id="SSF57997">
    <property type="entry name" value="Tropomyosin"/>
    <property type="match status" value="1"/>
</dbReference>
<feature type="compositionally biased region" description="Polar residues" evidence="6">
    <location>
        <begin position="344"/>
        <end position="354"/>
    </location>
</feature>
<dbReference type="InterPro" id="IPR036855">
    <property type="entry name" value="Znf_CCCH_sf"/>
</dbReference>
<keyword evidence="10" id="KW-1185">Reference proteome</keyword>
<dbReference type="Ensembl" id="ENSECRT00000019305.1">
    <property type="protein sequence ID" value="ENSECRP00000018914.1"/>
    <property type="gene ID" value="ENSECRG00000012639.1"/>
</dbReference>
<dbReference type="InterPro" id="IPR000571">
    <property type="entry name" value="Znf_CCCH"/>
</dbReference>
<dbReference type="PANTHER" id="PTHR14493">
    <property type="entry name" value="UNKEMPT FAMILY MEMBER"/>
    <property type="match status" value="1"/>
</dbReference>
<dbReference type="SMART" id="SM00356">
    <property type="entry name" value="ZnF_C3H1"/>
    <property type="match status" value="3"/>
</dbReference>
<reference evidence="9" key="2">
    <citation type="submission" date="2025-08" db="UniProtKB">
        <authorList>
            <consortium name="Ensembl"/>
        </authorList>
    </citation>
    <scope>IDENTIFICATION</scope>
</reference>
<evidence type="ECO:0000256" key="5">
    <source>
        <dbReference type="SAM" id="Coils"/>
    </source>
</evidence>
<evidence type="ECO:0000313" key="10">
    <source>
        <dbReference type="Proteomes" id="UP000694620"/>
    </source>
</evidence>
<feature type="zinc finger region" description="C3H1-type" evidence="4">
    <location>
        <begin position="57"/>
        <end position="91"/>
    </location>
</feature>
<name>A0A8C4SMH0_ERPCA</name>
<dbReference type="Gene3D" id="3.30.40.10">
    <property type="entry name" value="Zinc/RING finger domain, C3HC4 (zinc finger)"/>
    <property type="match status" value="1"/>
</dbReference>
<feature type="compositionally biased region" description="Low complexity" evidence="6">
    <location>
        <begin position="166"/>
        <end position="181"/>
    </location>
</feature>
<dbReference type="GeneTree" id="ENSGT00940000158822"/>
<dbReference type="InterPro" id="IPR013083">
    <property type="entry name" value="Znf_RING/FYVE/PHD"/>
</dbReference>
<dbReference type="InterPro" id="IPR057295">
    <property type="entry name" value="UNK_Znf_4"/>
</dbReference>
<evidence type="ECO:0000259" key="8">
    <source>
        <dbReference type="PROSITE" id="PS50103"/>
    </source>
</evidence>
<evidence type="ECO:0000259" key="7">
    <source>
        <dbReference type="PROSITE" id="PS50089"/>
    </source>
</evidence>
<dbReference type="Gene3D" id="4.10.1000.10">
    <property type="entry name" value="Zinc finger, CCCH-type"/>
    <property type="match status" value="1"/>
</dbReference>
<evidence type="ECO:0000256" key="2">
    <source>
        <dbReference type="ARBA" id="ARBA00022771"/>
    </source>
</evidence>
<feature type="domain" description="RING-type" evidence="7">
    <location>
        <begin position="530"/>
        <end position="565"/>
    </location>
</feature>
<dbReference type="InterPro" id="IPR057296">
    <property type="entry name" value="UNK_Znf_5"/>
</dbReference>
<dbReference type="SUPFAM" id="SSF90229">
    <property type="entry name" value="CCCH zinc finger"/>
    <property type="match status" value="1"/>
</dbReference>
<feature type="domain" description="C3H1-type" evidence="8">
    <location>
        <begin position="57"/>
        <end position="91"/>
    </location>
</feature>
<feature type="coiled-coil region" evidence="5">
    <location>
        <begin position="408"/>
        <end position="484"/>
    </location>
</feature>
<evidence type="ECO:0000256" key="3">
    <source>
        <dbReference type="ARBA" id="ARBA00022833"/>
    </source>
</evidence>
<reference evidence="9" key="3">
    <citation type="submission" date="2025-09" db="UniProtKB">
        <authorList>
            <consortium name="Ensembl"/>
        </authorList>
    </citation>
    <scope>IDENTIFICATION</scope>
</reference>
<keyword evidence="1 4" id="KW-0479">Metal-binding</keyword>
<dbReference type="PANTHER" id="PTHR14493:SF37">
    <property type="entry name" value="E3 UBIQUITIN-PROTEIN LIGASE UNKL-RELATED"/>
    <property type="match status" value="1"/>
</dbReference>
<dbReference type="InterPro" id="IPR001841">
    <property type="entry name" value="Znf_RING"/>
</dbReference>
<feature type="region of interest" description="Disordered" evidence="6">
    <location>
        <begin position="166"/>
        <end position="193"/>
    </location>
</feature>
<dbReference type="CDD" id="cd16772">
    <property type="entry name" value="RING-HC_UNKL"/>
    <property type="match status" value="1"/>
</dbReference>
<feature type="domain" description="C3H1-type" evidence="8">
    <location>
        <begin position="99"/>
        <end position="127"/>
    </location>
</feature>
<dbReference type="Proteomes" id="UP000694620">
    <property type="component" value="Chromosome 11"/>
</dbReference>
<reference evidence="9" key="1">
    <citation type="submission" date="2021-06" db="EMBL/GenBank/DDBJ databases">
        <authorList>
            <consortium name="Wellcome Sanger Institute Data Sharing"/>
        </authorList>
    </citation>
    <scope>NUCLEOTIDE SEQUENCE [LARGE SCALE GENOMIC DNA]</scope>
</reference>
<evidence type="ECO:0000313" key="9">
    <source>
        <dbReference type="Ensembl" id="ENSECRP00000018914.1"/>
    </source>
</evidence>
<dbReference type="Pfam" id="PF23035">
    <property type="entry name" value="zf-CCCH_UNK-like_4th"/>
    <property type="match status" value="1"/>
</dbReference>
<keyword evidence="5" id="KW-0175">Coiled coil</keyword>
<evidence type="ECO:0000256" key="4">
    <source>
        <dbReference type="PROSITE-ProRule" id="PRU00723"/>
    </source>
</evidence>
<dbReference type="PROSITE" id="PS50103">
    <property type="entry name" value="ZF_C3H1"/>
    <property type="match status" value="2"/>
</dbReference>
<dbReference type="PROSITE" id="PS50089">
    <property type="entry name" value="ZF_RING_2"/>
    <property type="match status" value="1"/>
</dbReference>
<keyword evidence="2 4" id="KW-0863">Zinc-finger</keyword>
<accession>A0A8C4SMH0</accession>
<feature type="region of interest" description="Disordered" evidence="6">
    <location>
        <begin position="337"/>
        <end position="361"/>
    </location>
</feature>
<organism evidence="9 10">
    <name type="scientific">Erpetoichthys calabaricus</name>
    <name type="common">Rope fish</name>
    <name type="synonym">Calamoichthys calabaricus</name>
    <dbReference type="NCBI Taxonomy" id="27687"/>
    <lineage>
        <taxon>Eukaryota</taxon>
        <taxon>Metazoa</taxon>
        <taxon>Chordata</taxon>
        <taxon>Craniata</taxon>
        <taxon>Vertebrata</taxon>
        <taxon>Euteleostomi</taxon>
        <taxon>Actinopterygii</taxon>
        <taxon>Polypteriformes</taxon>
        <taxon>Polypteridae</taxon>
        <taxon>Erpetoichthys</taxon>
    </lineage>
</organism>
<dbReference type="AlphaFoldDB" id="A0A8C4SMH0"/>
<dbReference type="InterPro" id="IPR045234">
    <property type="entry name" value="Unkempt-like"/>
</dbReference>